<dbReference type="EMBL" id="LQYW01000033">
    <property type="protein sequence ID" value="KYD31650.1"/>
    <property type="molecule type" value="Genomic_DNA"/>
</dbReference>
<comment type="caution">
    <text evidence="1">The sequence shown here is derived from an EMBL/GenBank/DDBJ whole genome shotgun (WGS) entry which is preliminary data.</text>
</comment>
<evidence type="ECO:0000313" key="2">
    <source>
        <dbReference type="Proteomes" id="UP000075324"/>
    </source>
</evidence>
<proteinExistence type="predicted"/>
<dbReference type="PATRIC" id="fig|153151.4.peg.2233"/>
<accession>A0A150N4J9</accession>
<dbReference type="Proteomes" id="UP000075324">
    <property type="component" value="Unassembled WGS sequence"/>
</dbReference>
<dbReference type="InterPro" id="IPR058930">
    <property type="entry name" value="YwzD"/>
</dbReference>
<dbReference type="Pfam" id="PF26162">
    <property type="entry name" value="YwzD"/>
    <property type="match status" value="1"/>
</dbReference>
<organism evidence="1 2">
    <name type="scientific">Parageobacillus toebii</name>
    <dbReference type="NCBI Taxonomy" id="153151"/>
    <lineage>
        <taxon>Bacteria</taxon>
        <taxon>Bacillati</taxon>
        <taxon>Bacillota</taxon>
        <taxon>Bacilli</taxon>
        <taxon>Bacillales</taxon>
        <taxon>Anoxybacillaceae</taxon>
        <taxon>Parageobacillus</taxon>
    </lineage>
</organism>
<reference evidence="1 2" key="1">
    <citation type="submission" date="2016-01" db="EMBL/GenBank/DDBJ databases">
        <title>Draft Genome Sequences of Seven Thermophilic Sporeformers Isolated from Foods.</title>
        <authorList>
            <person name="Berendsen E.M."/>
            <person name="Wells-Bennik M.H."/>
            <person name="Krawcyk A.O."/>
            <person name="De Jong A."/>
            <person name="Holsappel S."/>
            <person name="Eijlander R.T."/>
            <person name="Kuipers O.P."/>
        </authorList>
    </citation>
    <scope>NUCLEOTIDE SEQUENCE [LARGE SCALE GENOMIC DNA]</scope>
    <source>
        <strain evidence="1 2">B4110</strain>
    </source>
</reference>
<dbReference type="AlphaFoldDB" id="A0A150N4J9"/>
<protein>
    <submittedName>
        <fullName evidence="1">Uncharacterized protein</fullName>
    </submittedName>
</protein>
<sequence>MLGVTVVTKKKTLRPETERFKHILIKAYQRGELFANMTAKDMVQELAHQLKPIFKGNHHK</sequence>
<gene>
    <name evidence="1" type="ORF">B4110_3365</name>
</gene>
<name>A0A150N4J9_9BACL</name>
<dbReference type="RefSeq" id="WP_062677684.1">
    <property type="nucleotide sequence ID" value="NZ_LQYW01000033.1"/>
</dbReference>
<evidence type="ECO:0000313" key="1">
    <source>
        <dbReference type="EMBL" id="KYD31650.1"/>
    </source>
</evidence>